<dbReference type="InterPro" id="IPR011006">
    <property type="entry name" value="CheY-like_superfamily"/>
</dbReference>
<protein>
    <recommendedName>
        <fullName evidence="2">Response regulatory domain-containing protein</fullName>
    </recommendedName>
</protein>
<comment type="caution">
    <text evidence="1">Lacks conserved residue(s) required for the propagation of feature annotation.</text>
</comment>
<dbReference type="Gene3D" id="3.40.50.2300">
    <property type="match status" value="1"/>
</dbReference>
<dbReference type="EMBL" id="CP124543">
    <property type="protein sequence ID" value="WGV24336.1"/>
    <property type="molecule type" value="Genomic_DNA"/>
</dbReference>
<name>A0AAJ6NPV0_9CYAN</name>
<evidence type="ECO:0000313" key="3">
    <source>
        <dbReference type="EMBL" id="WGV24336.1"/>
    </source>
</evidence>
<dbReference type="AlphaFoldDB" id="A0AAJ6NPV0"/>
<sequence>MRFGEAQPYSLSGVFAIAPNYTLSRVIKEGYTLIRRVRALSVDAGGQIPAAALTAYARDEDRAEALAAGFQMHVAKPIQPEQLLFVVASLAGRIDTQ</sequence>
<evidence type="ECO:0000256" key="1">
    <source>
        <dbReference type="PROSITE-ProRule" id="PRU00169"/>
    </source>
</evidence>
<dbReference type="Proteomes" id="UP001223520">
    <property type="component" value="Chromosome"/>
</dbReference>
<feature type="domain" description="Response regulatory" evidence="2">
    <location>
        <begin position="1"/>
        <end position="91"/>
    </location>
</feature>
<proteinExistence type="predicted"/>
<dbReference type="InterPro" id="IPR001789">
    <property type="entry name" value="Sig_transdc_resp-reg_receiver"/>
</dbReference>
<evidence type="ECO:0000259" key="2">
    <source>
        <dbReference type="PROSITE" id="PS50110"/>
    </source>
</evidence>
<dbReference type="SUPFAM" id="SSF52172">
    <property type="entry name" value="CheY-like"/>
    <property type="match status" value="1"/>
</dbReference>
<organism evidence="3 4">
    <name type="scientific">Halotia branconii CENA392</name>
    <dbReference type="NCBI Taxonomy" id="1539056"/>
    <lineage>
        <taxon>Bacteria</taxon>
        <taxon>Bacillati</taxon>
        <taxon>Cyanobacteriota</taxon>
        <taxon>Cyanophyceae</taxon>
        <taxon>Nostocales</taxon>
        <taxon>Nodulariaceae</taxon>
        <taxon>Halotia</taxon>
    </lineage>
</organism>
<dbReference type="GO" id="GO:0000160">
    <property type="term" value="P:phosphorelay signal transduction system"/>
    <property type="evidence" value="ECO:0007669"/>
    <property type="project" value="InterPro"/>
</dbReference>
<gene>
    <name evidence="3" type="ORF">QI031_21460</name>
</gene>
<dbReference type="KEGG" id="hbq:QI031_21460"/>
<keyword evidence="4" id="KW-1185">Reference proteome</keyword>
<dbReference type="RefSeq" id="WP_281481659.1">
    <property type="nucleotide sequence ID" value="NZ_CP124543.1"/>
</dbReference>
<dbReference type="PROSITE" id="PS50110">
    <property type="entry name" value="RESPONSE_REGULATORY"/>
    <property type="match status" value="1"/>
</dbReference>
<reference evidence="3 4" key="1">
    <citation type="journal article" date="2023" name="Limnol Oceanogr Lett">
        <title>Environmental adaptations by the intertidal Antarctic cyanobacterium Halotia branconii CENA392 as revealed using long-read genome sequencing.</title>
        <authorList>
            <person name="Dextro R.B."/>
            <person name="Delbaje E."/>
            <person name="Freitas P.N.N."/>
            <person name="Geraldes V."/>
            <person name="Pinto E."/>
            <person name="Long P.F."/>
            <person name="Fiore M.F."/>
        </authorList>
    </citation>
    <scope>NUCLEOTIDE SEQUENCE [LARGE SCALE GENOMIC DNA]</scope>
    <source>
        <strain evidence="3 4">CENA392</strain>
    </source>
</reference>
<evidence type="ECO:0000313" key="4">
    <source>
        <dbReference type="Proteomes" id="UP001223520"/>
    </source>
</evidence>
<accession>A0AAJ6NPV0</accession>